<dbReference type="AlphaFoldDB" id="A0A9P4Q5M6"/>
<keyword evidence="3" id="KW-1185">Reference proteome</keyword>
<protein>
    <submittedName>
        <fullName evidence="2">Uncharacterized protein</fullName>
    </submittedName>
</protein>
<dbReference type="Proteomes" id="UP000799441">
    <property type="component" value="Unassembled WGS sequence"/>
</dbReference>
<evidence type="ECO:0000313" key="2">
    <source>
        <dbReference type="EMBL" id="KAF2720234.1"/>
    </source>
</evidence>
<accession>A0A9P4Q5M6</accession>
<dbReference type="EMBL" id="MU003801">
    <property type="protein sequence ID" value="KAF2720234.1"/>
    <property type="molecule type" value="Genomic_DNA"/>
</dbReference>
<evidence type="ECO:0000313" key="3">
    <source>
        <dbReference type="Proteomes" id="UP000799441"/>
    </source>
</evidence>
<proteinExistence type="predicted"/>
<sequence length="56" mass="6300">MQQPSFTHLEATLEASSHSYVCCLVIIGVLSLILKTIDSRRQDDPKENGKRRSLIT</sequence>
<organism evidence="2 3">
    <name type="scientific">Polychaeton citri CBS 116435</name>
    <dbReference type="NCBI Taxonomy" id="1314669"/>
    <lineage>
        <taxon>Eukaryota</taxon>
        <taxon>Fungi</taxon>
        <taxon>Dikarya</taxon>
        <taxon>Ascomycota</taxon>
        <taxon>Pezizomycotina</taxon>
        <taxon>Dothideomycetes</taxon>
        <taxon>Dothideomycetidae</taxon>
        <taxon>Capnodiales</taxon>
        <taxon>Capnodiaceae</taxon>
        <taxon>Polychaeton</taxon>
    </lineage>
</organism>
<keyword evidence="1" id="KW-0472">Membrane</keyword>
<comment type="caution">
    <text evidence="2">The sequence shown here is derived from an EMBL/GenBank/DDBJ whole genome shotgun (WGS) entry which is preliminary data.</text>
</comment>
<reference evidence="2" key="1">
    <citation type="journal article" date="2020" name="Stud. Mycol.">
        <title>101 Dothideomycetes genomes: a test case for predicting lifestyles and emergence of pathogens.</title>
        <authorList>
            <person name="Haridas S."/>
            <person name="Albert R."/>
            <person name="Binder M."/>
            <person name="Bloem J."/>
            <person name="Labutti K."/>
            <person name="Salamov A."/>
            <person name="Andreopoulos B."/>
            <person name="Baker S."/>
            <person name="Barry K."/>
            <person name="Bills G."/>
            <person name="Bluhm B."/>
            <person name="Cannon C."/>
            <person name="Castanera R."/>
            <person name="Culley D."/>
            <person name="Daum C."/>
            <person name="Ezra D."/>
            <person name="Gonzalez J."/>
            <person name="Henrissat B."/>
            <person name="Kuo A."/>
            <person name="Liang C."/>
            <person name="Lipzen A."/>
            <person name="Lutzoni F."/>
            <person name="Magnuson J."/>
            <person name="Mondo S."/>
            <person name="Nolan M."/>
            <person name="Ohm R."/>
            <person name="Pangilinan J."/>
            <person name="Park H.-J."/>
            <person name="Ramirez L."/>
            <person name="Alfaro M."/>
            <person name="Sun H."/>
            <person name="Tritt A."/>
            <person name="Yoshinaga Y."/>
            <person name="Zwiers L.-H."/>
            <person name="Turgeon B."/>
            <person name="Goodwin S."/>
            <person name="Spatafora J."/>
            <person name="Crous P."/>
            <person name="Grigoriev I."/>
        </authorList>
    </citation>
    <scope>NUCLEOTIDE SEQUENCE</scope>
    <source>
        <strain evidence="2">CBS 116435</strain>
    </source>
</reference>
<gene>
    <name evidence="2" type="ORF">K431DRAFT_285905</name>
</gene>
<keyword evidence="1" id="KW-0812">Transmembrane</keyword>
<name>A0A9P4Q5M6_9PEZI</name>
<keyword evidence="1" id="KW-1133">Transmembrane helix</keyword>
<feature type="transmembrane region" description="Helical" evidence="1">
    <location>
        <begin position="18"/>
        <end position="37"/>
    </location>
</feature>
<evidence type="ECO:0000256" key="1">
    <source>
        <dbReference type="SAM" id="Phobius"/>
    </source>
</evidence>